<dbReference type="Gene3D" id="3.30.470.10">
    <property type="match status" value="1"/>
</dbReference>
<evidence type="ECO:0000256" key="9">
    <source>
        <dbReference type="ARBA" id="ARBA00022898"/>
    </source>
</evidence>
<comment type="pathway">
    <text evidence="5">Amino-acid biosynthesis; L-leucine biosynthesis; L-leucine from 3-methyl-2-oxobutanoate: step 4/4.</text>
</comment>
<dbReference type="CDD" id="cd01558">
    <property type="entry name" value="D-AAT_like"/>
    <property type="match status" value="1"/>
</dbReference>
<evidence type="ECO:0000256" key="5">
    <source>
        <dbReference type="ARBA" id="ARBA00005072"/>
    </source>
</evidence>
<dbReference type="InterPro" id="IPR050571">
    <property type="entry name" value="Class-IV_PLP-Dep_Aminotrnsfr"/>
</dbReference>
<keyword evidence="10" id="KW-0100">Branched-chain amino acid biosynthesis</keyword>
<comment type="pathway">
    <text evidence="3">Amino-acid biosynthesis; L-isoleucine biosynthesis; L-isoleucine from 2-oxobutanoate: step 4/4.</text>
</comment>
<comment type="catalytic activity">
    <reaction evidence="11">
        <text>L-valine + 2-oxoglutarate = 3-methyl-2-oxobutanoate + L-glutamate</text>
        <dbReference type="Rhea" id="RHEA:24813"/>
        <dbReference type="ChEBI" id="CHEBI:11851"/>
        <dbReference type="ChEBI" id="CHEBI:16810"/>
        <dbReference type="ChEBI" id="CHEBI:29985"/>
        <dbReference type="ChEBI" id="CHEBI:57762"/>
        <dbReference type="EC" id="2.6.1.42"/>
    </reaction>
</comment>
<evidence type="ECO:0000256" key="3">
    <source>
        <dbReference type="ARBA" id="ARBA00004824"/>
    </source>
</evidence>
<dbReference type="FunFam" id="3.20.10.10:FF:000002">
    <property type="entry name" value="D-alanine aminotransferase"/>
    <property type="match status" value="1"/>
</dbReference>
<comment type="catalytic activity">
    <reaction evidence="12">
        <text>L-isoleucine + 2-oxoglutarate = (S)-3-methyl-2-oxopentanoate + L-glutamate</text>
        <dbReference type="Rhea" id="RHEA:24801"/>
        <dbReference type="ChEBI" id="CHEBI:16810"/>
        <dbReference type="ChEBI" id="CHEBI:29985"/>
        <dbReference type="ChEBI" id="CHEBI:35146"/>
        <dbReference type="ChEBI" id="CHEBI:58045"/>
        <dbReference type="EC" id="2.6.1.42"/>
    </reaction>
</comment>
<dbReference type="RefSeq" id="WP_073625532.1">
    <property type="nucleotide sequence ID" value="NZ_FRXO01000001.1"/>
</dbReference>
<dbReference type="PANTHER" id="PTHR42743">
    <property type="entry name" value="AMINO-ACID AMINOTRANSFERASE"/>
    <property type="match status" value="1"/>
</dbReference>
<evidence type="ECO:0000256" key="13">
    <source>
        <dbReference type="ARBA" id="ARBA00049229"/>
    </source>
</evidence>
<dbReference type="EMBL" id="FRXO01000001">
    <property type="protein sequence ID" value="SHO60809.1"/>
    <property type="molecule type" value="Genomic_DNA"/>
</dbReference>
<dbReference type="NCBIfam" id="NF005209">
    <property type="entry name" value="PRK06680.1"/>
    <property type="match status" value="1"/>
</dbReference>
<gene>
    <name evidence="14" type="ORF">SAMN02745172_00421</name>
</gene>
<keyword evidence="15" id="KW-1185">Reference proteome</keyword>
<comment type="function">
    <text evidence="2">Acts on leucine, isoleucine and valine.</text>
</comment>
<evidence type="ECO:0000256" key="4">
    <source>
        <dbReference type="ARBA" id="ARBA00004931"/>
    </source>
</evidence>
<dbReference type="PANTHER" id="PTHR42743:SF11">
    <property type="entry name" value="AMINODEOXYCHORISMATE LYASE"/>
    <property type="match status" value="1"/>
</dbReference>
<keyword evidence="14" id="KW-0808">Transferase</keyword>
<dbReference type="Gene3D" id="3.20.10.10">
    <property type="entry name" value="D-amino Acid Aminotransferase, subunit A, domain 2"/>
    <property type="match status" value="1"/>
</dbReference>
<dbReference type="Pfam" id="PF01063">
    <property type="entry name" value="Aminotran_4"/>
    <property type="match status" value="1"/>
</dbReference>
<sequence>MSRFAYVDGRYPRHADAAVHIEDRGFQFADGVYEVCEVRAGMIVDLTRHLDRLERSLGALAIAMPMSRAALLAVFRELARRNGLRNGWIYLQITRGAAPRDHYFPQTPVNPTVVVTTRAVDPAKVEAAAAAGIGVITVPDDRWGRVDIKTVGLLSNVLAKQAARDAGAREAWFVDRDGFVTEGGSTNAWIVANGALVTRPTSPGILGGITRLVVMDFAAAHGLKVEERAFTVPEALAADEAFVTSATSVVTAVVRIDGRPIGDGKPGPIARDLRAGFHDVAELTPLIFGE</sequence>
<comment type="similarity">
    <text evidence="6">Belongs to the class-IV pyridoxal-phosphate-dependent aminotransferase family.</text>
</comment>
<evidence type="ECO:0000256" key="7">
    <source>
        <dbReference type="ARBA" id="ARBA00013053"/>
    </source>
</evidence>
<evidence type="ECO:0000256" key="10">
    <source>
        <dbReference type="ARBA" id="ARBA00023304"/>
    </source>
</evidence>
<proteinExistence type="inferred from homology"/>
<keyword evidence="9" id="KW-0663">Pyridoxal phosphate</keyword>
<dbReference type="InterPro" id="IPR043132">
    <property type="entry name" value="BCAT-like_C"/>
</dbReference>
<dbReference type="SUPFAM" id="SSF56752">
    <property type="entry name" value="D-aminoacid aminotransferase-like PLP-dependent enzymes"/>
    <property type="match status" value="1"/>
</dbReference>
<comment type="cofactor">
    <cofactor evidence="1">
        <name>pyridoxal 5'-phosphate</name>
        <dbReference type="ChEBI" id="CHEBI:597326"/>
    </cofactor>
</comment>
<comment type="pathway">
    <text evidence="4">Amino-acid biosynthesis; L-valine biosynthesis; L-valine from pyruvate: step 4/4.</text>
</comment>
<dbReference type="STRING" id="1123029.SAMN02745172_00421"/>
<reference evidence="14 15" key="1">
    <citation type="submission" date="2016-12" db="EMBL/GenBank/DDBJ databases">
        <authorList>
            <person name="Song W.-J."/>
            <person name="Kurnit D.M."/>
        </authorList>
    </citation>
    <scope>NUCLEOTIDE SEQUENCE [LARGE SCALE GENOMIC DNA]</scope>
    <source>
        <strain evidence="14 15">DSM 19599</strain>
    </source>
</reference>
<dbReference type="InterPro" id="IPR001544">
    <property type="entry name" value="Aminotrans_IV"/>
</dbReference>
<dbReference type="GO" id="GO:0009082">
    <property type="term" value="P:branched-chain amino acid biosynthetic process"/>
    <property type="evidence" value="ECO:0007669"/>
    <property type="project" value="UniProtKB-KW"/>
</dbReference>
<evidence type="ECO:0000313" key="14">
    <source>
        <dbReference type="EMBL" id="SHO60809.1"/>
    </source>
</evidence>
<evidence type="ECO:0000256" key="6">
    <source>
        <dbReference type="ARBA" id="ARBA00009320"/>
    </source>
</evidence>
<evidence type="ECO:0000256" key="12">
    <source>
        <dbReference type="ARBA" id="ARBA00048798"/>
    </source>
</evidence>
<dbReference type="GO" id="GO:0008652">
    <property type="term" value="P:amino acid biosynthetic process"/>
    <property type="evidence" value="ECO:0007669"/>
    <property type="project" value="UniProtKB-ARBA"/>
</dbReference>
<keyword evidence="10" id="KW-0028">Amino-acid biosynthesis</keyword>
<dbReference type="EC" id="2.6.1.42" evidence="7"/>
<dbReference type="InterPro" id="IPR036038">
    <property type="entry name" value="Aminotransferase-like"/>
</dbReference>
<dbReference type="AlphaFoldDB" id="A0A1M7Z7G8"/>
<evidence type="ECO:0000256" key="11">
    <source>
        <dbReference type="ARBA" id="ARBA00048212"/>
    </source>
</evidence>
<dbReference type="OrthoDB" id="9805628at2"/>
<dbReference type="Proteomes" id="UP000186406">
    <property type="component" value="Unassembled WGS sequence"/>
</dbReference>
<keyword evidence="14" id="KW-0032">Aminotransferase</keyword>
<evidence type="ECO:0000256" key="2">
    <source>
        <dbReference type="ARBA" id="ARBA00003109"/>
    </source>
</evidence>
<protein>
    <recommendedName>
        <fullName evidence="8">Probable branched-chain-amino-acid aminotransferase</fullName>
        <ecNumber evidence="7">2.6.1.42</ecNumber>
    </recommendedName>
</protein>
<accession>A0A1M7Z7G8</accession>
<name>A0A1M7Z7G8_9HYPH</name>
<evidence type="ECO:0000256" key="1">
    <source>
        <dbReference type="ARBA" id="ARBA00001933"/>
    </source>
</evidence>
<dbReference type="GO" id="GO:0004084">
    <property type="term" value="F:branched-chain-amino-acid transaminase activity"/>
    <property type="evidence" value="ECO:0007669"/>
    <property type="project" value="UniProtKB-EC"/>
</dbReference>
<evidence type="ECO:0000313" key="15">
    <source>
        <dbReference type="Proteomes" id="UP000186406"/>
    </source>
</evidence>
<organism evidence="14 15">
    <name type="scientific">Pseudoxanthobacter soli DSM 19599</name>
    <dbReference type="NCBI Taxonomy" id="1123029"/>
    <lineage>
        <taxon>Bacteria</taxon>
        <taxon>Pseudomonadati</taxon>
        <taxon>Pseudomonadota</taxon>
        <taxon>Alphaproteobacteria</taxon>
        <taxon>Hyphomicrobiales</taxon>
        <taxon>Segnochrobactraceae</taxon>
        <taxon>Pseudoxanthobacter</taxon>
    </lineage>
</organism>
<dbReference type="InterPro" id="IPR043131">
    <property type="entry name" value="BCAT-like_N"/>
</dbReference>
<dbReference type="GO" id="GO:0005829">
    <property type="term" value="C:cytosol"/>
    <property type="evidence" value="ECO:0007669"/>
    <property type="project" value="TreeGrafter"/>
</dbReference>
<comment type="catalytic activity">
    <reaction evidence="13">
        <text>L-leucine + 2-oxoglutarate = 4-methyl-2-oxopentanoate + L-glutamate</text>
        <dbReference type="Rhea" id="RHEA:18321"/>
        <dbReference type="ChEBI" id="CHEBI:16810"/>
        <dbReference type="ChEBI" id="CHEBI:17865"/>
        <dbReference type="ChEBI" id="CHEBI:29985"/>
        <dbReference type="ChEBI" id="CHEBI:57427"/>
        <dbReference type="EC" id="2.6.1.42"/>
    </reaction>
</comment>
<evidence type="ECO:0000256" key="8">
    <source>
        <dbReference type="ARBA" id="ARBA00014472"/>
    </source>
</evidence>